<dbReference type="SUPFAM" id="SSF55874">
    <property type="entry name" value="ATPase domain of HSP90 chaperone/DNA topoisomerase II/histidine kinase"/>
    <property type="match status" value="1"/>
</dbReference>
<reference evidence="2" key="1">
    <citation type="submission" date="2020-05" db="EMBL/GenBank/DDBJ databases">
        <authorList>
            <person name="Chiriac C."/>
            <person name="Salcher M."/>
            <person name="Ghai R."/>
            <person name="Kavagutti S V."/>
        </authorList>
    </citation>
    <scope>NUCLEOTIDE SEQUENCE</scope>
</reference>
<keyword evidence="1" id="KW-1133">Transmembrane helix</keyword>
<dbReference type="AlphaFoldDB" id="A0A6J6TBI4"/>
<dbReference type="Gene3D" id="3.30.565.10">
    <property type="entry name" value="Histidine kinase-like ATPase, C-terminal domain"/>
    <property type="match status" value="1"/>
</dbReference>
<feature type="transmembrane region" description="Helical" evidence="1">
    <location>
        <begin position="78"/>
        <end position="106"/>
    </location>
</feature>
<feature type="transmembrane region" description="Helical" evidence="1">
    <location>
        <begin position="12"/>
        <end position="32"/>
    </location>
</feature>
<feature type="transmembrane region" description="Helical" evidence="1">
    <location>
        <begin position="44"/>
        <end position="66"/>
    </location>
</feature>
<sequence length="578" mass="64154">MIFRRITLLPGALLSAPVFFLSLLWPVIVQFGESSALGGNSRDLVIRLALLFPIQVLMFAFPFLTWHWICPQVPSRNWTWLLLVSVIVGAALRGVALGMLLFLFGISESPEFVFRIVASVGHMVVVTVVLWFLVSEVHGLNARRRQLLADRDQLIDLQLAAQRDLEQLGDRAAEEVRLSILRSLGGLQISDSSELRERLRLTIDEVVRPLSHHLGTQPSSWTPTQPSTQKVSINWPLAIREGLNPSRIHPIVLPLLLLWLGLPIHIFRFTPSIVLAYTAITLMAIPVFWIARKIAIRVCIGRGTGFTSMAFVVAIVVGGLLFGLATLTYMWVEPQPFAFVIVAPILALLISGLLAVAEAARDQNLELEADLTTTTADLRWSLTRAREHYRQRERGLAHALHGRVQTSLAAAFLRLERDAAQSANDDALLVSLQAEILEVIAELDFRDSAPESVDRVIALTQINWSDVVHLDFRVEEHVKQALSVDSLCARSVNDLIPELVFNSVRHGSATAIKVELELADTRTLCLTVIDDGIKDIFAKRYGLGSALLDDSSLSWTRTRGGERTTTTCMLPCLHLDST</sequence>
<dbReference type="EMBL" id="CAEZZA010000055">
    <property type="protein sequence ID" value="CAB4744223.1"/>
    <property type="molecule type" value="Genomic_DNA"/>
</dbReference>
<evidence type="ECO:0000313" key="2">
    <source>
        <dbReference type="EMBL" id="CAB4744223.1"/>
    </source>
</evidence>
<gene>
    <name evidence="2" type="ORF">UFOPK2809_00535</name>
</gene>
<keyword evidence="1" id="KW-0472">Membrane</keyword>
<feature type="transmembrane region" description="Helical" evidence="1">
    <location>
        <begin position="337"/>
        <end position="357"/>
    </location>
</feature>
<feature type="transmembrane region" description="Helical" evidence="1">
    <location>
        <begin position="273"/>
        <end position="291"/>
    </location>
</feature>
<evidence type="ECO:0000256" key="1">
    <source>
        <dbReference type="SAM" id="Phobius"/>
    </source>
</evidence>
<feature type="transmembrane region" description="Helical" evidence="1">
    <location>
        <begin position="248"/>
        <end position="267"/>
    </location>
</feature>
<keyword evidence="1" id="KW-0812">Transmembrane</keyword>
<accession>A0A6J6TBI4</accession>
<feature type="transmembrane region" description="Helical" evidence="1">
    <location>
        <begin position="112"/>
        <end position="134"/>
    </location>
</feature>
<organism evidence="2">
    <name type="scientific">freshwater metagenome</name>
    <dbReference type="NCBI Taxonomy" id="449393"/>
    <lineage>
        <taxon>unclassified sequences</taxon>
        <taxon>metagenomes</taxon>
        <taxon>ecological metagenomes</taxon>
    </lineage>
</organism>
<name>A0A6J6TBI4_9ZZZZ</name>
<protein>
    <submittedName>
        <fullName evidence="2">Unannotated protein</fullName>
    </submittedName>
</protein>
<dbReference type="InterPro" id="IPR036890">
    <property type="entry name" value="HATPase_C_sf"/>
</dbReference>
<proteinExistence type="predicted"/>
<feature type="transmembrane region" description="Helical" evidence="1">
    <location>
        <begin position="303"/>
        <end position="331"/>
    </location>
</feature>